<evidence type="ECO:0000256" key="2">
    <source>
        <dbReference type="ARBA" id="ARBA00006730"/>
    </source>
</evidence>
<dbReference type="Gene3D" id="3.40.50.720">
    <property type="entry name" value="NAD(P)-binding Rossmann-like Domain"/>
    <property type="match status" value="1"/>
</dbReference>
<dbReference type="AlphaFoldDB" id="A0AAJ0DDK0"/>
<evidence type="ECO:0000256" key="5">
    <source>
        <dbReference type="ARBA" id="ARBA00023002"/>
    </source>
</evidence>
<keyword evidence="3" id="KW-0285">Flavoprotein</keyword>
<dbReference type="SUPFAM" id="SSF54373">
    <property type="entry name" value="FAD-linked reductases, C-terminal domain"/>
    <property type="match status" value="1"/>
</dbReference>
<dbReference type="GO" id="GO:0019478">
    <property type="term" value="P:D-amino acid catabolic process"/>
    <property type="evidence" value="ECO:0007669"/>
    <property type="project" value="TreeGrafter"/>
</dbReference>
<dbReference type="EMBL" id="JAWDJX010000053">
    <property type="protein sequence ID" value="KAK3048072.1"/>
    <property type="molecule type" value="Genomic_DNA"/>
</dbReference>
<evidence type="ECO:0000259" key="7">
    <source>
        <dbReference type="Pfam" id="PF01266"/>
    </source>
</evidence>
<accession>A0AAJ0DDK0</accession>
<evidence type="ECO:0000256" key="4">
    <source>
        <dbReference type="ARBA" id="ARBA00022827"/>
    </source>
</evidence>
<feature type="binding site" evidence="6">
    <location>
        <position position="207"/>
    </location>
    <ligand>
        <name>D-dopa</name>
        <dbReference type="ChEBI" id="CHEBI:149689"/>
    </ligand>
</feature>
<dbReference type="PANTHER" id="PTHR11530">
    <property type="entry name" value="D-AMINO ACID OXIDASE"/>
    <property type="match status" value="1"/>
</dbReference>
<evidence type="ECO:0000256" key="1">
    <source>
        <dbReference type="ARBA" id="ARBA00001974"/>
    </source>
</evidence>
<comment type="similarity">
    <text evidence="2">Belongs to the DAMOX/DASOX family.</text>
</comment>
<dbReference type="InterPro" id="IPR023209">
    <property type="entry name" value="DAO"/>
</dbReference>
<dbReference type="SUPFAM" id="SSF51971">
    <property type="entry name" value="Nucleotide-binding domain"/>
    <property type="match status" value="1"/>
</dbReference>
<keyword evidence="9" id="KW-1185">Reference proteome</keyword>
<dbReference type="PANTHER" id="PTHR11530:SF16">
    <property type="entry name" value="D-AMINO ACID OXIDASE (AFU_ORTHOLOGUE AFUA_5G11290)"/>
    <property type="match status" value="1"/>
</dbReference>
<feature type="binding site" evidence="6">
    <location>
        <position position="271"/>
    </location>
    <ligand>
        <name>D-dopa</name>
        <dbReference type="ChEBI" id="CHEBI:149689"/>
    </ligand>
</feature>
<name>A0AAJ0DDK0_9PEZI</name>
<feature type="binding site" evidence="6">
    <location>
        <position position="160"/>
    </location>
    <ligand>
        <name>FAD</name>
        <dbReference type="ChEBI" id="CHEBI:57692"/>
    </ligand>
</feature>
<reference evidence="8" key="1">
    <citation type="submission" date="2023-04" db="EMBL/GenBank/DDBJ databases">
        <title>Black Yeasts Isolated from many extreme environments.</title>
        <authorList>
            <person name="Coleine C."/>
            <person name="Stajich J.E."/>
            <person name="Selbmann L."/>
        </authorList>
    </citation>
    <scope>NUCLEOTIDE SEQUENCE</scope>
    <source>
        <strain evidence="8">CCFEE 5312</strain>
    </source>
</reference>
<keyword evidence="5" id="KW-0560">Oxidoreductase</keyword>
<dbReference type="GO" id="GO:0003884">
    <property type="term" value="F:D-amino-acid oxidase activity"/>
    <property type="evidence" value="ECO:0007669"/>
    <property type="project" value="InterPro"/>
</dbReference>
<comment type="cofactor">
    <cofactor evidence="1 6">
        <name>FAD</name>
        <dbReference type="ChEBI" id="CHEBI:57692"/>
    </cofactor>
</comment>
<comment type="caution">
    <text evidence="8">The sequence shown here is derived from an EMBL/GenBank/DDBJ whole genome shotgun (WGS) entry which is preliminary data.</text>
</comment>
<dbReference type="Pfam" id="PF01266">
    <property type="entry name" value="DAO"/>
    <property type="match status" value="1"/>
</dbReference>
<evidence type="ECO:0000256" key="6">
    <source>
        <dbReference type="PIRSR" id="PIRSR000189-1"/>
    </source>
</evidence>
<keyword evidence="4 6" id="KW-0274">FAD</keyword>
<evidence type="ECO:0000313" key="9">
    <source>
        <dbReference type="Proteomes" id="UP001271007"/>
    </source>
</evidence>
<evidence type="ECO:0000256" key="3">
    <source>
        <dbReference type="ARBA" id="ARBA00022630"/>
    </source>
</evidence>
<dbReference type="InterPro" id="IPR006076">
    <property type="entry name" value="FAD-dep_OxRdtase"/>
</dbReference>
<dbReference type="GO" id="GO:0071949">
    <property type="term" value="F:FAD binding"/>
    <property type="evidence" value="ECO:0007669"/>
    <property type="project" value="InterPro"/>
</dbReference>
<proteinExistence type="inferred from homology"/>
<protein>
    <submittedName>
        <fullName evidence="8">D-amino acid oxidase</fullName>
    </submittedName>
</protein>
<dbReference type="InterPro" id="IPR006181">
    <property type="entry name" value="D-amino_acid_oxidase_CS"/>
</dbReference>
<dbReference type="PIRSF" id="PIRSF000189">
    <property type="entry name" value="D-aa_oxidase"/>
    <property type="match status" value="1"/>
</dbReference>
<organism evidence="8 9">
    <name type="scientific">Extremus antarcticus</name>
    <dbReference type="NCBI Taxonomy" id="702011"/>
    <lineage>
        <taxon>Eukaryota</taxon>
        <taxon>Fungi</taxon>
        <taxon>Dikarya</taxon>
        <taxon>Ascomycota</taxon>
        <taxon>Pezizomycotina</taxon>
        <taxon>Dothideomycetes</taxon>
        <taxon>Dothideomycetidae</taxon>
        <taxon>Mycosphaerellales</taxon>
        <taxon>Extremaceae</taxon>
        <taxon>Extremus</taxon>
    </lineage>
</organism>
<sequence length="330" mass="35771">MPGDYDIGYASPWAGADFSMGPITTKGKPLELETWPELERLARDKPEAGIHFQESIYYRRTKDLDNEKGRWFEGLLKEDNQFAKILPNYRILPESQLPADMDAAVSFTSVCINTALYLPWLASQCLKVGVIIRRGIVSHISEAAIFHHSGRPADAVVNCTGLSSLKLGGVEDRTLYPARGQIALVRNEPGVIVSSTGTDDGPDESTYVMDRAAGGGCVLGGCSLRDTWESQPDPNLAIRIMKRAIELCPSLVPPGKGIEGLSVIHHAVGLRPMRAGGVRIEKESIRSSDDEPITVVHNYGHGGAGYQSSYGAAKLAVTLVEEALQDQARS</sequence>
<dbReference type="PROSITE" id="PS00677">
    <property type="entry name" value="DAO"/>
    <property type="match status" value="1"/>
</dbReference>
<dbReference type="GO" id="GO:0005737">
    <property type="term" value="C:cytoplasm"/>
    <property type="evidence" value="ECO:0007669"/>
    <property type="project" value="TreeGrafter"/>
</dbReference>
<dbReference type="Gene3D" id="3.30.9.10">
    <property type="entry name" value="D-Amino Acid Oxidase, subunit A, domain 2"/>
    <property type="match status" value="1"/>
</dbReference>
<feature type="domain" description="FAD dependent oxidoreductase" evidence="7">
    <location>
        <begin position="28"/>
        <end position="317"/>
    </location>
</feature>
<dbReference type="Proteomes" id="UP001271007">
    <property type="component" value="Unassembled WGS sequence"/>
</dbReference>
<feature type="binding site" evidence="6">
    <location>
        <position position="303"/>
    </location>
    <ligand>
        <name>D-dopa</name>
        <dbReference type="ChEBI" id="CHEBI:149689"/>
    </ligand>
</feature>
<gene>
    <name evidence="8" type="primary">DAO1_2</name>
    <name evidence="8" type="ORF">LTR09_010588</name>
</gene>
<evidence type="ECO:0000313" key="8">
    <source>
        <dbReference type="EMBL" id="KAK3048072.1"/>
    </source>
</evidence>